<organism evidence="2">
    <name type="scientific">Cladocopium goreaui</name>
    <dbReference type="NCBI Taxonomy" id="2562237"/>
    <lineage>
        <taxon>Eukaryota</taxon>
        <taxon>Sar</taxon>
        <taxon>Alveolata</taxon>
        <taxon>Dinophyceae</taxon>
        <taxon>Suessiales</taxon>
        <taxon>Symbiodiniaceae</taxon>
        <taxon>Cladocopium</taxon>
    </lineage>
</organism>
<dbReference type="AlphaFoldDB" id="A0A9P1CQ20"/>
<evidence type="ECO:0000313" key="4">
    <source>
        <dbReference type="Proteomes" id="UP001152797"/>
    </source>
</evidence>
<dbReference type="EMBL" id="CAMXCT030002207">
    <property type="protein sequence ID" value="CAL4783734.1"/>
    <property type="molecule type" value="Genomic_DNA"/>
</dbReference>
<dbReference type="EMBL" id="CAMXCT010002207">
    <property type="protein sequence ID" value="CAI3996422.1"/>
    <property type="molecule type" value="Genomic_DNA"/>
</dbReference>
<protein>
    <submittedName>
        <fullName evidence="2">Uncharacterized protein</fullName>
    </submittedName>
</protein>
<dbReference type="Proteomes" id="UP001152797">
    <property type="component" value="Unassembled WGS sequence"/>
</dbReference>
<reference evidence="3 4" key="2">
    <citation type="submission" date="2024-05" db="EMBL/GenBank/DDBJ databases">
        <authorList>
            <person name="Chen Y."/>
            <person name="Shah S."/>
            <person name="Dougan E. K."/>
            <person name="Thang M."/>
            <person name="Chan C."/>
        </authorList>
    </citation>
    <scope>NUCLEOTIDE SEQUENCE [LARGE SCALE GENOMIC DNA]</scope>
</reference>
<reference evidence="2" key="1">
    <citation type="submission" date="2022-10" db="EMBL/GenBank/DDBJ databases">
        <authorList>
            <person name="Chen Y."/>
            <person name="Dougan E. K."/>
            <person name="Chan C."/>
            <person name="Rhodes N."/>
            <person name="Thang M."/>
        </authorList>
    </citation>
    <scope>NUCLEOTIDE SEQUENCE</scope>
</reference>
<keyword evidence="4" id="KW-1185">Reference proteome</keyword>
<gene>
    <name evidence="2" type="ORF">C1SCF055_LOCUS22901</name>
</gene>
<evidence type="ECO:0000256" key="1">
    <source>
        <dbReference type="SAM" id="Coils"/>
    </source>
</evidence>
<proteinExistence type="predicted"/>
<dbReference type="EMBL" id="CAMXCT020002207">
    <property type="protein sequence ID" value="CAL1149797.1"/>
    <property type="molecule type" value="Genomic_DNA"/>
</dbReference>
<feature type="coiled-coil region" evidence="1">
    <location>
        <begin position="78"/>
        <end position="134"/>
    </location>
</feature>
<evidence type="ECO:0000313" key="2">
    <source>
        <dbReference type="EMBL" id="CAI3996422.1"/>
    </source>
</evidence>
<evidence type="ECO:0000313" key="3">
    <source>
        <dbReference type="EMBL" id="CAL4783734.1"/>
    </source>
</evidence>
<sequence>MVNVLWGVHAVQLEGPCTATDVLAKFREVMQLEDCAADGKQRVDVYRLVPITDLSSEVTEEEKLVVHLPCSPFDCTAIEETFQQLQDAEIRNERCRESLAALAEALRASEAEDAQRLQQENSNLRQQLELCEHARRVSEQKEQGKQECWGGLSREVGFLRQEGAAQRRHPAWQVPITPPSLSGWDGHVGSAAAPTSTAPAVLIPASCLHGNSQPGSAPVTPRVPQLRQLPPRMHVAPMSAAAPSGLSMARMAQSAFTVPAMVERMREPCNLTGSAEDSTGITANHSCHMLSHRFVHGCRFNWPKSFFPGPSSSSVKLGRPGRYHASWPVHSNQQGD</sequence>
<comment type="caution">
    <text evidence="2">The sequence shown here is derived from an EMBL/GenBank/DDBJ whole genome shotgun (WGS) entry which is preliminary data.</text>
</comment>
<dbReference type="OrthoDB" id="10295630at2759"/>
<keyword evidence="1" id="KW-0175">Coiled coil</keyword>
<name>A0A9P1CQ20_9DINO</name>
<accession>A0A9P1CQ20</accession>